<evidence type="ECO:0000256" key="7">
    <source>
        <dbReference type="ARBA" id="ARBA00022840"/>
    </source>
</evidence>
<evidence type="ECO:0000313" key="10">
    <source>
        <dbReference type="Proteomes" id="UP000198994"/>
    </source>
</evidence>
<dbReference type="InterPro" id="IPR011102">
    <property type="entry name" value="Sig_transdc_His_kinase_HWE"/>
</dbReference>
<evidence type="ECO:0000256" key="3">
    <source>
        <dbReference type="ARBA" id="ARBA00022553"/>
    </source>
</evidence>
<reference evidence="10" key="1">
    <citation type="submission" date="2016-10" db="EMBL/GenBank/DDBJ databases">
        <authorList>
            <person name="Varghese N."/>
            <person name="Submissions S."/>
        </authorList>
    </citation>
    <scope>NUCLEOTIDE SEQUENCE [LARGE SCALE GENOMIC DNA]</scope>
    <source>
        <strain evidence="10">DSM 10146</strain>
    </source>
</reference>
<keyword evidence="6" id="KW-0418">Kinase</keyword>
<dbReference type="Gene3D" id="2.10.70.100">
    <property type="match status" value="1"/>
</dbReference>
<gene>
    <name evidence="9" type="ORF">SAMN04488105_107271</name>
</gene>
<evidence type="ECO:0000256" key="2">
    <source>
        <dbReference type="ARBA" id="ARBA00012438"/>
    </source>
</evidence>
<dbReference type="RefSeq" id="WP_131822013.1">
    <property type="nucleotide sequence ID" value="NZ_FNAV01000007.1"/>
</dbReference>
<dbReference type="SUPFAM" id="SSF55785">
    <property type="entry name" value="PYP-like sensor domain (PAS domain)"/>
    <property type="match status" value="2"/>
</dbReference>
<dbReference type="EMBL" id="FNAV01000007">
    <property type="protein sequence ID" value="SDE78800.1"/>
    <property type="molecule type" value="Genomic_DNA"/>
</dbReference>
<dbReference type="OrthoDB" id="9816309at2"/>
<dbReference type="GO" id="GO:0005524">
    <property type="term" value="F:ATP binding"/>
    <property type="evidence" value="ECO:0007669"/>
    <property type="project" value="UniProtKB-KW"/>
</dbReference>
<protein>
    <recommendedName>
        <fullName evidence="2">histidine kinase</fullName>
        <ecNumber evidence="2">2.7.13.3</ecNumber>
    </recommendedName>
</protein>
<dbReference type="Proteomes" id="UP000198994">
    <property type="component" value="Unassembled WGS sequence"/>
</dbReference>
<dbReference type="InterPro" id="IPR001610">
    <property type="entry name" value="PAC"/>
</dbReference>
<dbReference type="InterPro" id="IPR013656">
    <property type="entry name" value="PAS_4"/>
</dbReference>
<dbReference type="Gene3D" id="3.30.565.10">
    <property type="entry name" value="Histidine kinase-like ATPase, C-terminal domain"/>
    <property type="match status" value="1"/>
</dbReference>
<dbReference type="PANTHER" id="PTHR41523">
    <property type="entry name" value="TWO-COMPONENT SYSTEM SENSOR PROTEIN"/>
    <property type="match status" value="1"/>
</dbReference>
<organism evidence="9 10">
    <name type="scientific">Salipiger thiooxidans</name>
    <dbReference type="NCBI Taxonomy" id="282683"/>
    <lineage>
        <taxon>Bacteria</taxon>
        <taxon>Pseudomonadati</taxon>
        <taxon>Pseudomonadota</taxon>
        <taxon>Alphaproteobacteria</taxon>
        <taxon>Rhodobacterales</taxon>
        <taxon>Roseobacteraceae</taxon>
        <taxon>Salipiger</taxon>
    </lineage>
</organism>
<comment type="catalytic activity">
    <reaction evidence="1">
        <text>ATP + protein L-histidine = ADP + protein N-phospho-L-histidine.</text>
        <dbReference type="EC" id="2.7.13.3"/>
    </reaction>
</comment>
<dbReference type="Pfam" id="PF08448">
    <property type="entry name" value="PAS_4"/>
    <property type="match status" value="1"/>
</dbReference>
<dbReference type="GO" id="GO:0004673">
    <property type="term" value="F:protein histidine kinase activity"/>
    <property type="evidence" value="ECO:0007669"/>
    <property type="project" value="UniProtKB-EC"/>
</dbReference>
<dbReference type="SUPFAM" id="SSF55874">
    <property type="entry name" value="ATPase domain of HSP90 chaperone/DNA topoisomerase II/histidine kinase"/>
    <property type="match status" value="1"/>
</dbReference>
<dbReference type="InterPro" id="IPR035965">
    <property type="entry name" value="PAS-like_dom_sf"/>
</dbReference>
<evidence type="ECO:0000256" key="1">
    <source>
        <dbReference type="ARBA" id="ARBA00000085"/>
    </source>
</evidence>
<feature type="domain" description="PAS" evidence="8">
    <location>
        <begin position="27"/>
        <end position="72"/>
    </location>
</feature>
<evidence type="ECO:0000313" key="9">
    <source>
        <dbReference type="EMBL" id="SDE78800.1"/>
    </source>
</evidence>
<keyword evidence="5" id="KW-0547">Nucleotide-binding</keyword>
<dbReference type="PROSITE" id="PS50112">
    <property type="entry name" value="PAS"/>
    <property type="match status" value="1"/>
</dbReference>
<evidence type="ECO:0000256" key="4">
    <source>
        <dbReference type="ARBA" id="ARBA00022679"/>
    </source>
</evidence>
<evidence type="ECO:0000259" key="8">
    <source>
        <dbReference type="PROSITE" id="PS50112"/>
    </source>
</evidence>
<evidence type="ECO:0000256" key="6">
    <source>
        <dbReference type="ARBA" id="ARBA00022777"/>
    </source>
</evidence>
<dbReference type="SMART" id="SM00086">
    <property type="entry name" value="PAC"/>
    <property type="match status" value="2"/>
</dbReference>
<dbReference type="InterPro" id="IPR036890">
    <property type="entry name" value="HATPase_C_sf"/>
</dbReference>
<dbReference type="EC" id="2.7.13.3" evidence="2"/>
<keyword evidence="10" id="KW-1185">Reference proteome</keyword>
<dbReference type="Pfam" id="PF08447">
    <property type="entry name" value="PAS_3"/>
    <property type="match status" value="1"/>
</dbReference>
<dbReference type="PANTHER" id="PTHR41523:SF7">
    <property type="entry name" value="HISTIDINE KINASE"/>
    <property type="match status" value="1"/>
</dbReference>
<name>A0A1G7FSC9_9RHOB</name>
<dbReference type="Gene3D" id="3.30.450.20">
    <property type="entry name" value="PAS domain"/>
    <property type="match status" value="2"/>
</dbReference>
<dbReference type="InterPro" id="IPR013655">
    <property type="entry name" value="PAS_fold_3"/>
</dbReference>
<accession>A0A1G7FSC9</accession>
<dbReference type="CDD" id="cd00130">
    <property type="entry name" value="PAS"/>
    <property type="match status" value="2"/>
</dbReference>
<sequence>MTDFVNGADAVFPGTGHYEWTIGTGEVLWSAGRLQLYGLESAPARAEDVFELIHPEDRERVRRDMDAVRASHDSYERCFRIIRPDRDVRTLLDRGTVARDGTGRAIRLSGVETDVTSLVGRSDAAALGSVPDQPGADSSRIADAEILDAVFHQAPVGIAIWDRDLKFVRINAMMAEMNGLAPELHIGKTVKDLLPEVQNIDGVTALFEELLRTGGSRRDVEISGTTPAAPDETRHWREHFFPIRSGGEVKGLAAIAEDITARRKAQNTIDALLDELNHRSKNLVTLVLAICRQTAKTRPDDFLTTFQSRLESMSAAQDLLLKQSWSDIGVEDLIRTQIPYFSELIGSRIILKGDPGVVVPAGAAQALALAFHELTTNAVKYGALSSEDGWLVVTWVAADDGKVLEIVWQENGGPKVTPPTRKGFGSALTGDMLRSSLGAEISFDYAATGLTWSLRCAFDQTD</sequence>
<proteinExistence type="predicted"/>
<dbReference type="NCBIfam" id="TIGR00229">
    <property type="entry name" value="sensory_box"/>
    <property type="match status" value="1"/>
</dbReference>
<evidence type="ECO:0000256" key="5">
    <source>
        <dbReference type="ARBA" id="ARBA00022741"/>
    </source>
</evidence>
<keyword evidence="7" id="KW-0067">ATP-binding</keyword>
<dbReference type="STRING" id="282683.SAMN04488105_107271"/>
<keyword evidence="4" id="KW-0808">Transferase</keyword>
<dbReference type="Pfam" id="PF07536">
    <property type="entry name" value="HWE_HK"/>
    <property type="match status" value="1"/>
</dbReference>
<dbReference type="AlphaFoldDB" id="A0A1G7FSC9"/>
<dbReference type="SMART" id="SM00091">
    <property type="entry name" value="PAS"/>
    <property type="match status" value="2"/>
</dbReference>
<keyword evidence="3" id="KW-0597">Phosphoprotein</keyword>
<dbReference type="InterPro" id="IPR000014">
    <property type="entry name" value="PAS"/>
</dbReference>
<dbReference type="SMART" id="SM00911">
    <property type="entry name" value="HWE_HK"/>
    <property type="match status" value="1"/>
</dbReference>